<sequence length="155" mass="15926">MVAGIPEVRLRAQACVVADNTTAVPKPVRDPPKTPMTTGIIAMNKAHKLLPPAGLARHKRKFAVELARGGSHIASTLTVKSQHAAIAEVISDFLALHGADELDGFLELLAAGLDAREKSSAAIAVRSFDRESVAADAPGSSSPGSPGRGNGSAGF</sequence>
<dbReference type="Proteomes" id="UP000789704">
    <property type="component" value="Unassembled WGS sequence"/>
</dbReference>
<evidence type="ECO:0000256" key="1">
    <source>
        <dbReference type="SAM" id="MobiDB-lite"/>
    </source>
</evidence>
<dbReference type="AlphaFoldDB" id="A0A9N8X155"/>
<feature type="region of interest" description="Disordered" evidence="1">
    <location>
        <begin position="131"/>
        <end position="155"/>
    </location>
</feature>
<feature type="compositionally biased region" description="Low complexity" evidence="1">
    <location>
        <begin position="134"/>
        <end position="145"/>
    </location>
</feature>
<proteinExistence type="predicted"/>
<protein>
    <submittedName>
        <fullName evidence="2">Uncharacterized protein</fullName>
    </submittedName>
</protein>
<gene>
    <name evidence="2" type="ORF">LMG31841_02003</name>
</gene>
<feature type="compositionally biased region" description="Gly residues" evidence="1">
    <location>
        <begin position="146"/>
        <end position="155"/>
    </location>
</feature>
<comment type="caution">
    <text evidence="2">The sequence shown here is derived from an EMBL/GenBank/DDBJ whole genome shotgun (WGS) entry which is preliminary data.</text>
</comment>
<accession>A0A9N8X155</accession>
<keyword evidence="3" id="KW-1185">Reference proteome</keyword>
<organism evidence="2 3">
    <name type="scientific">Paraburkholderia saeva</name>
    <dbReference type="NCBI Taxonomy" id="2777537"/>
    <lineage>
        <taxon>Bacteria</taxon>
        <taxon>Pseudomonadati</taxon>
        <taxon>Pseudomonadota</taxon>
        <taxon>Betaproteobacteria</taxon>
        <taxon>Burkholderiales</taxon>
        <taxon>Burkholderiaceae</taxon>
        <taxon>Paraburkholderia</taxon>
    </lineage>
</organism>
<evidence type="ECO:0000313" key="3">
    <source>
        <dbReference type="Proteomes" id="UP000789704"/>
    </source>
</evidence>
<dbReference type="EMBL" id="CAJQZC010000003">
    <property type="protein sequence ID" value="CAG4894820.1"/>
    <property type="molecule type" value="Genomic_DNA"/>
</dbReference>
<evidence type="ECO:0000313" key="2">
    <source>
        <dbReference type="EMBL" id="CAG4894820.1"/>
    </source>
</evidence>
<name>A0A9N8X155_9BURK</name>
<reference evidence="2" key="1">
    <citation type="submission" date="2021-04" db="EMBL/GenBank/DDBJ databases">
        <authorList>
            <person name="Vanwijnsberghe S."/>
        </authorList>
    </citation>
    <scope>NUCLEOTIDE SEQUENCE</scope>
    <source>
        <strain evidence="2">LMG 31841</strain>
    </source>
</reference>